<evidence type="ECO:0000313" key="1">
    <source>
        <dbReference type="EMBL" id="TCD63523.1"/>
    </source>
</evidence>
<dbReference type="AlphaFoldDB" id="A0A4R0RA65"/>
<name>A0A4R0RA65_9APHY</name>
<accession>A0A4R0RA65</accession>
<evidence type="ECO:0008006" key="3">
    <source>
        <dbReference type="Google" id="ProtNLM"/>
    </source>
</evidence>
<dbReference type="OrthoDB" id="2794562at2759"/>
<gene>
    <name evidence="1" type="ORF">EIP91_005324</name>
</gene>
<dbReference type="EMBL" id="RWJN01000292">
    <property type="protein sequence ID" value="TCD63523.1"/>
    <property type="molecule type" value="Genomic_DNA"/>
</dbReference>
<dbReference type="Proteomes" id="UP000292702">
    <property type="component" value="Unassembled WGS sequence"/>
</dbReference>
<sequence length="447" mass="49497">MAATHCGPLKVVATHCTARLKITTLNWTLPANAPNAQYSYNGKELLQLLRSTVVSHEYSQRLCLPPELEDLIMKCLSDDLAALRCASLTCRSWLAAARPYIFRYPRVHNEKTMRLLLSALRSSPMISNCIRALRIGNPKASDPFIRNNSVTQFLSLLSDLQNPLKNLLSLDMFGVVESWDAKVVKKMSTGLSSVASLSLGRCGVSPDELCAVLCAFPNVRHVKLEYCATVFNGRLKHAALPTLHSPALTSLEVDDKNTLKDGMEALLDCLLGSPSRHTLRSVKLMIGEESVQSVGEFLWALGEHLENLELGFWLHIDTIVQLCSKAVRYVDLSHNTALQTLTLHDPSFPLTQTLLMQVAAPHLTMITLRWAPKAFLCASRALLVGVLNAEKFRKVKSVRCVYDGGFDEGMEPKMRRVFKELDEKGILSIAPKIIVGILVRLLTAVAN</sequence>
<dbReference type="SUPFAM" id="SSF52047">
    <property type="entry name" value="RNI-like"/>
    <property type="match status" value="1"/>
</dbReference>
<keyword evidence="2" id="KW-1185">Reference proteome</keyword>
<organism evidence="1 2">
    <name type="scientific">Steccherinum ochraceum</name>
    <dbReference type="NCBI Taxonomy" id="92696"/>
    <lineage>
        <taxon>Eukaryota</taxon>
        <taxon>Fungi</taxon>
        <taxon>Dikarya</taxon>
        <taxon>Basidiomycota</taxon>
        <taxon>Agaricomycotina</taxon>
        <taxon>Agaricomycetes</taxon>
        <taxon>Polyporales</taxon>
        <taxon>Steccherinaceae</taxon>
        <taxon>Steccherinum</taxon>
    </lineage>
</organism>
<protein>
    <recommendedName>
        <fullName evidence="3">F-box domain-containing protein</fullName>
    </recommendedName>
</protein>
<comment type="caution">
    <text evidence="1">The sequence shown here is derived from an EMBL/GenBank/DDBJ whole genome shotgun (WGS) entry which is preliminary data.</text>
</comment>
<dbReference type="Gene3D" id="3.80.10.10">
    <property type="entry name" value="Ribonuclease Inhibitor"/>
    <property type="match status" value="1"/>
</dbReference>
<dbReference type="InterPro" id="IPR032675">
    <property type="entry name" value="LRR_dom_sf"/>
</dbReference>
<evidence type="ECO:0000313" key="2">
    <source>
        <dbReference type="Proteomes" id="UP000292702"/>
    </source>
</evidence>
<reference evidence="1 2" key="1">
    <citation type="submission" date="2018-11" db="EMBL/GenBank/DDBJ databases">
        <title>Genome assembly of Steccherinum ochraceum LE-BIN_3174, the white-rot fungus of the Steccherinaceae family (The Residual Polyporoid clade, Polyporales, Basidiomycota).</title>
        <authorList>
            <person name="Fedorova T.V."/>
            <person name="Glazunova O.A."/>
            <person name="Landesman E.O."/>
            <person name="Moiseenko K.V."/>
            <person name="Psurtseva N.V."/>
            <person name="Savinova O.S."/>
            <person name="Shakhova N.V."/>
            <person name="Tyazhelova T.V."/>
            <person name="Vasina D.V."/>
        </authorList>
    </citation>
    <scope>NUCLEOTIDE SEQUENCE [LARGE SCALE GENOMIC DNA]</scope>
    <source>
        <strain evidence="1 2">LE-BIN_3174</strain>
    </source>
</reference>
<proteinExistence type="predicted"/>